<accession>A0A010RBP1</accession>
<protein>
    <submittedName>
        <fullName evidence="1">Heterokaryon incompatibility protein</fullName>
    </submittedName>
</protein>
<gene>
    <name evidence="1" type="ORF">CFIO01_06112</name>
</gene>
<evidence type="ECO:0000313" key="1">
    <source>
        <dbReference type="EMBL" id="EXF75154.1"/>
    </source>
</evidence>
<dbReference type="AlphaFoldDB" id="A0A010RBP1"/>
<organism evidence="1 2">
    <name type="scientific">Colletotrichum fioriniae PJ7</name>
    <dbReference type="NCBI Taxonomy" id="1445577"/>
    <lineage>
        <taxon>Eukaryota</taxon>
        <taxon>Fungi</taxon>
        <taxon>Dikarya</taxon>
        <taxon>Ascomycota</taxon>
        <taxon>Pezizomycotina</taxon>
        <taxon>Sordariomycetes</taxon>
        <taxon>Hypocreomycetidae</taxon>
        <taxon>Glomerellales</taxon>
        <taxon>Glomerellaceae</taxon>
        <taxon>Colletotrichum</taxon>
        <taxon>Colletotrichum acutatum species complex</taxon>
    </lineage>
</organism>
<dbReference type="eggNOG" id="ENOG502SPDV">
    <property type="taxonomic scope" value="Eukaryota"/>
</dbReference>
<proteinExistence type="predicted"/>
<sequence length="464" mass="54014">MGTLSLQLPFSFDINVMSRSGYLEVTATKICNLRSFFTEDGRYRHSFVRPGFEDGPEMKVALILPNPSRVHRDTNEIDVSDHIRQNDSLFWLHGINGYAVLRPTCVSSAYRLLCACDLQFEDLDIGEVAKSMEFRPFSLSEQAQLEERKGYLIENFRPIIGEDYVRRMSELPAEPFLLKLVTYISRHKSDSKVRLWKIWKQLEAKFQPYLEDEQGIQLLLRGITGAEHITLGTWQDGRPRHAFVYKSCMLKSSESLLTLLWSLLPRPRHRGNKPVDVEKVLLSDEEILKGFQEWADITSDLLFAMAHSVEYEDEQYFGIGSSVEIQQGWLKAWDRFENKMMPQRSNSMGAMEAIAYALRLFPHMEQTPEQSRPSSYLDERLESQTKDLAWSHSTRDCLWNWEVVGSNFEKKWKILQHLGQHQWLASWRDGPIDKLGGLEQQMWIRYRLNSFGFNLTLSSKITIQ</sequence>
<reference evidence="1 2" key="1">
    <citation type="submission" date="2014-02" db="EMBL/GenBank/DDBJ databases">
        <title>The genome sequence of Colletotrichum fioriniae PJ7.</title>
        <authorList>
            <person name="Baroncelli R."/>
            <person name="Thon M.R."/>
        </authorList>
    </citation>
    <scope>NUCLEOTIDE SEQUENCE [LARGE SCALE GENOMIC DNA]</scope>
    <source>
        <strain evidence="1 2">PJ7</strain>
    </source>
</reference>
<dbReference type="STRING" id="1445577.A0A010RBP1"/>
<dbReference type="Proteomes" id="UP000020467">
    <property type="component" value="Unassembled WGS sequence"/>
</dbReference>
<keyword evidence="2" id="KW-1185">Reference proteome</keyword>
<dbReference type="EMBL" id="JARH01000924">
    <property type="protein sequence ID" value="EXF75154.1"/>
    <property type="molecule type" value="Genomic_DNA"/>
</dbReference>
<comment type="caution">
    <text evidence="1">The sequence shown here is derived from an EMBL/GenBank/DDBJ whole genome shotgun (WGS) entry which is preliminary data.</text>
</comment>
<name>A0A010RBP1_9PEZI</name>
<dbReference type="KEGG" id="cfj:CFIO01_06112"/>
<dbReference type="HOGENOM" id="CLU_589263_0_0_1"/>
<evidence type="ECO:0000313" key="2">
    <source>
        <dbReference type="Proteomes" id="UP000020467"/>
    </source>
</evidence>